<organism evidence="3 4">
    <name type="scientific">Virgibacillus alimentarius</name>
    <dbReference type="NCBI Taxonomy" id="698769"/>
    <lineage>
        <taxon>Bacteria</taxon>
        <taxon>Bacillati</taxon>
        <taxon>Bacillota</taxon>
        <taxon>Bacilli</taxon>
        <taxon>Bacillales</taxon>
        <taxon>Bacillaceae</taxon>
        <taxon>Virgibacillus</taxon>
    </lineage>
</organism>
<dbReference type="Pfam" id="PF01575">
    <property type="entry name" value="MaoC_dehydratas"/>
    <property type="match status" value="1"/>
</dbReference>
<keyword evidence="1" id="KW-1133">Transmembrane helix</keyword>
<reference evidence="3 4" key="1">
    <citation type="submission" date="2021-03" db="EMBL/GenBank/DDBJ databases">
        <title>Genomic Encyclopedia of Type Strains, Phase IV (KMG-IV): sequencing the most valuable type-strain genomes for metagenomic binning, comparative biology and taxonomic classification.</title>
        <authorList>
            <person name="Goeker M."/>
        </authorList>
    </citation>
    <scope>NUCLEOTIDE SEQUENCE [LARGE SCALE GENOMIC DNA]</scope>
    <source>
        <strain evidence="3 4">DSM 25790</strain>
    </source>
</reference>
<name>A0ABS4SCG4_9BACI</name>
<dbReference type="InterPro" id="IPR052342">
    <property type="entry name" value="MCH/BMMD"/>
</dbReference>
<feature type="transmembrane region" description="Helical" evidence="1">
    <location>
        <begin position="64"/>
        <end position="86"/>
    </location>
</feature>
<keyword evidence="1" id="KW-0812">Transmembrane</keyword>
<gene>
    <name evidence="3" type="ORF">J2Z81_003010</name>
</gene>
<dbReference type="PANTHER" id="PTHR43664:SF1">
    <property type="entry name" value="BETA-METHYLMALYL-COA DEHYDRATASE"/>
    <property type="match status" value="1"/>
</dbReference>
<feature type="domain" description="MaoC-like" evidence="2">
    <location>
        <begin position="19"/>
        <end position="127"/>
    </location>
</feature>
<evidence type="ECO:0000313" key="3">
    <source>
        <dbReference type="EMBL" id="MBP2259022.1"/>
    </source>
</evidence>
<dbReference type="InterPro" id="IPR029069">
    <property type="entry name" value="HotDog_dom_sf"/>
</dbReference>
<accession>A0ABS4SCG4</accession>
<comment type="caution">
    <text evidence="3">The sequence shown here is derived from an EMBL/GenBank/DDBJ whole genome shotgun (WGS) entry which is preliminary data.</text>
</comment>
<keyword evidence="1" id="KW-0472">Membrane</keyword>
<evidence type="ECO:0000259" key="2">
    <source>
        <dbReference type="Pfam" id="PF01575"/>
    </source>
</evidence>
<dbReference type="InterPro" id="IPR002539">
    <property type="entry name" value="MaoC-like_dom"/>
</dbReference>
<dbReference type="EMBL" id="JAGIKX010000047">
    <property type="protein sequence ID" value="MBP2259022.1"/>
    <property type="molecule type" value="Genomic_DNA"/>
</dbReference>
<dbReference type="Proteomes" id="UP001519294">
    <property type="component" value="Unassembled WGS sequence"/>
</dbReference>
<sequence>MIIIFNKCYEDYQVGETWYSRGRTLTESDLVNFASLSGDWFPLHTDMEYAKETQFKERIAHGMLVLSISTGLMLLEPGIIVAFYGMDNIRFIEPTFINDTISLEMRVIDKKDKSKSTGVIVTKLHVKKQTGKTVTVGNLSMLVNKE</sequence>
<protein>
    <submittedName>
        <fullName evidence="3">Acyl dehydratase</fullName>
    </submittedName>
</protein>
<dbReference type="PANTHER" id="PTHR43664">
    <property type="entry name" value="MONOAMINE OXIDASE-RELATED"/>
    <property type="match status" value="1"/>
</dbReference>
<keyword evidence="4" id="KW-1185">Reference proteome</keyword>
<dbReference type="Gene3D" id="3.10.129.10">
    <property type="entry name" value="Hotdog Thioesterase"/>
    <property type="match status" value="1"/>
</dbReference>
<proteinExistence type="predicted"/>
<dbReference type="RefSeq" id="WP_226374292.1">
    <property type="nucleotide sequence ID" value="NZ_JAGIKX010000047.1"/>
</dbReference>
<evidence type="ECO:0000256" key="1">
    <source>
        <dbReference type="SAM" id="Phobius"/>
    </source>
</evidence>
<dbReference type="SUPFAM" id="SSF54637">
    <property type="entry name" value="Thioesterase/thiol ester dehydrase-isomerase"/>
    <property type="match status" value="1"/>
</dbReference>
<evidence type="ECO:0000313" key="4">
    <source>
        <dbReference type="Proteomes" id="UP001519294"/>
    </source>
</evidence>